<evidence type="ECO:0000256" key="7">
    <source>
        <dbReference type="ARBA" id="ARBA00023201"/>
    </source>
</evidence>
<dbReference type="Pfam" id="PF00939">
    <property type="entry name" value="Na_sulph_symp"/>
    <property type="match status" value="1"/>
</dbReference>
<comment type="subcellular location">
    <subcellularLocation>
        <location evidence="1">Membrane</location>
        <topology evidence="1">Multi-pass membrane protein</topology>
    </subcellularLocation>
</comment>
<dbReference type="GO" id="GO:0015141">
    <property type="term" value="F:succinate transmembrane transporter activity"/>
    <property type="evidence" value="ECO:0007669"/>
    <property type="project" value="TreeGrafter"/>
</dbReference>
<keyword evidence="9" id="KW-0732">Signal</keyword>
<evidence type="ECO:0000313" key="11">
    <source>
        <dbReference type="RefSeq" id="XP_026926056.1"/>
    </source>
</evidence>
<evidence type="ECO:0000256" key="1">
    <source>
        <dbReference type="ARBA" id="ARBA00004141"/>
    </source>
</evidence>
<evidence type="ECO:0000256" key="9">
    <source>
        <dbReference type="SAM" id="SignalP"/>
    </source>
</evidence>
<keyword evidence="5" id="KW-0915">Sodium</keyword>
<dbReference type="AlphaFoldDB" id="A0A6J2A896"/>
<dbReference type="CDD" id="cd01115">
    <property type="entry name" value="SLC13_permease"/>
    <property type="match status" value="1"/>
</dbReference>
<keyword evidence="3 8" id="KW-0812">Transmembrane</keyword>
<dbReference type="Proteomes" id="UP001652583">
    <property type="component" value="Chromosome A3"/>
</dbReference>
<feature type="transmembrane region" description="Helical" evidence="8">
    <location>
        <begin position="272"/>
        <end position="298"/>
    </location>
</feature>
<reference evidence="11" key="1">
    <citation type="submission" date="2025-08" db="UniProtKB">
        <authorList>
            <consortium name="RefSeq"/>
        </authorList>
    </citation>
    <scope>IDENTIFICATION</scope>
    <source>
        <tissue evidence="11">Blood</tissue>
    </source>
</reference>
<keyword evidence="4 8" id="KW-1133">Transmembrane helix</keyword>
<comment type="similarity">
    <text evidence="2">Belongs to the SLC13A/DASS transporter (TC 2.A.47) family. NADC subfamily.</text>
</comment>
<dbReference type="PANTHER" id="PTHR10283">
    <property type="entry name" value="SOLUTE CARRIER FAMILY 13 MEMBER"/>
    <property type="match status" value="1"/>
</dbReference>
<evidence type="ECO:0000256" key="3">
    <source>
        <dbReference type="ARBA" id="ARBA00022692"/>
    </source>
</evidence>
<feature type="transmembrane region" description="Helical" evidence="8">
    <location>
        <begin position="335"/>
        <end position="353"/>
    </location>
</feature>
<dbReference type="CTD" id="64849"/>
<dbReference type="InterPro" id="IPR001898">
    <property type="entry name" value="SLC13A/DASS"/>
</dbReference>
<keyword evidence="10" id="KW-1185">Reference proteome</keyword>
<feature type="transmembrane region" description="Helical" evidence="8">
    <location>
        <begin position="43"/>
        <end position="73"/>
    </location>
</feature>
<keyword evidence="6 8" id="KW-0472">Membrane</keyword>
<feature type="signal peptide" evidence="9">
    <location>
        <begin position="1"/>
        <end position="33"/>
    </location>
</feature>
<feature type="transmembrane region" description="Helical" evidence="8">
    <location>
        <begin position="540"/>
        <end position="558"/>
    </location>
</feature>
<dbReference type="PANTHER" id="PTHR10283:SF62">
    <property type="entry name" value="NA(+)_DICARBOXYLATE COTRANSPORTER 3"/>
    <property type="match status" value="1"/>
</dbReference>
<sequence length="597" mass="66006">MAALATVAKKVWSARRLLVLLLAPLALLPVVFALPPKEGRCLFVILLMAVYWCTEALPLSVTALLPIILFPFLGILPSNKVCPQYFLDTNFLFLSGLIMASAIEEWNLHRRIALKILMLVGVQPTRLILGMMVTTSFLSMWLSNTASTAMMLPIASAVLKSLFGQETRKDLGQQSEENAAAVRRNGLHAVPTEVQFLAGTEDKDCPEAEAPLDCKKEGEYHRNIWKGFLISIPYSASIGGTATLTGTAPNLILLGQLKSFFPQCDVVNFGSWFIFAFPLMLLFLLAGWLWISFLYGGMTLRGWRRKKKSEIKTDAEDRARAVIREEFQNLGPIKFAEQAVFTLFCMFAILLFSRDPKFIPGWASFFTPGFLSDAVTGVAIVTVLFFFPSQRPSLKWWFDFKASNAETEPLLTWKKVQDTVPWNIILLLGGGFAMAKGCEESGLSAWIGGQLHPLENVPPPLAVLLITVVVAFFTEFASNTATIIIFLPVLAELAIRLRVHPLYLMVPGTVSCSYAFMLPVSTPPNSIAFASGHLLVKDMVRTGLLMNLMGVLLLSLAMNTWAQTIFQLGTFPDWADIHSANITSLPSALPNDTFRTL</sequence>
<name>A0A6J2A896_ACIJB</name>
<feature type="transmembrane region" description="Helical" evidence="8">
    <location>
        <begin position="365"/>
        <end position="387"/>
    </location>
</feature>
<protein>
    <submittedName>
        <fullName evidence="11">Na(+)/dicarboxylate cotransporter 3 isoform X1</fullName>
    </submittedName>
</protein>
<feature type="transmembrane region" description="Helical" evidence="8">
    <location>
        <begin position="461"/>
        <end position="490"/>
    </location>
</feature>
<organism evidence="10 11">
    <name type="scientific">Acinonyx jubatus</name>
    <name type="common">Cheetah</name>
    <dbReference type="NCBI Taxonomy" id="32536"/>
    <lineage>
        <taxon>Eukaryota</taxon>
        <taxon>Metazoa</taxon>
        <taxon>Chordata</taxon>
        <taxon>Craniata</taxon>
        <taxon>Vertebrata</taxon>
        <taxon>Euteleostomi</taxon>
        <taxon>Mammalia</taxon>
        <taxon>Eutheria</taxon>
        <taxon>Laurasiatheria</taxon>
        <taxon>Carnivora</taxon>
        <taxon>Feliformia</taxon>
        <taxon>Felidae</taxon>
        <taxon>Felinae</taxon>
        <taxon>Acinonyx</taxon>
    </lineage>
</organism>
<evidence type="ECO:0000313" key="10">
    <source>
        <dbReference type="Proteomes" id="UP001652583"/>
    </source>
</evidence>
<dbReference type="GO" id="GO:0017153">
    <property type="term" value="F:sodium:dicarboxylate symporter activity"/>
    <property type="evidence" value="ECO:0007669"/>
    <property type="project" value="TreeGrafter"/>
</dbReference>
<proteinExistence type="inferred from homology"/>
<dbReference type="KEGG" id="aju:106969017"/>
<feature type="transmembrane region" description="Helical" evidence="8">
    <location>
        <begin position="85"/>
        <end position="103"/>
    </location>
</feature>
<evidence type="ECO:0000256" key="5">
    <source>
        <dbReference type="ARBA" id="ARBA00023053"/>
    </source>
</evidence>
<evidence type="ECO:0000256" key="2">
    <source>
        <dbReference type="ARBA" id="ARBA00006772"/>
    </source>
</evidence>
<dbReference type="RefSeq" id="XP_026926056.1">
    <property type="nucleotide sequence ID" value="XM_027070255.2"/>
</dbReference>
<dbReference type="GO" id="GO:0015137">
    <property type="term" value="F:citrate transmembrane transporter activity"/>
    <property type="evidence" value="ECO:0007669"/>
    <property type="project" value="TreeGrafter"/>
</dbReference>
<gene>
    <name evidence="11" type="primary">SLC13A3</name>
</gene>
<accession>A0A6J2A896</accession>
<dbReference type="GO" id="GO:0005886">
    <property type="term" value="C:plasma membrane"/>
    <property type="evidence" value="ECO:0007669"/>
    <property type="project" value="TreeGrafter"/>
</dbReference>
<keyword evidence="7" id="KW-0813">Transport</keyword>
<keyword evidence="7" id="KW-0739">Sodium transport</keyword>
<feature type="chain" id="PRO_5026955889" evidence="9">
    <location>
        <begin position="34"/>
        <end position="597"/>
    </location>
</feature>
<evidence type="ECO:0000256" key="6">
    <source>
        <dbReference type="ARBA" id="ARBA00023136"/>
    </source>
</evidence>
<dbReference type="GeneID" id="106969017"/>
<evidence type="ECO:0000256" key="4">
    <source>
        <dbReference type="ARBA" id="ARBA00022989"/>
    </source>
</evidence>
<feature type="transmembrane region" description="Helical" evidence="8">
    <location>
        <begin position="228"/>
        <end position="252"/>
    </location>
</feature>
<keyword evidence="7" id="KW-0406">Ion transport</keyword>
<evidence type="ECO:0000256" key="8">
    <source>
        <dbReference type="SAM" id="Phobius"/>
    </source>
</evidence>